<dbReference type="UCSC" id="K09F6.6">
    <property type="organism name" value="c. elegans"/>
</dbReference>
<protein>
    <submittedName>
        <fullName evidence="1">SET domain-containing protein</fullName>
    </submittedName>
</protein>
<dbReference type="EMBL" id="BX284602">
    <property type="protein sequence ID" value="CCD61653.2"/>
    <property type="molecule type" value="Genomic_DNA"/>
</dbReference>
<accession>O16732</accession>
<dbReference type="PaxDb" id="6239-K09F6.6"/>
<dbReference type="PIR" id="T32092">
    <property type="entry name" value="T32092"/>
</dbReference>
<evidence type="ECO:0000313" key="2">
    <source>
        <dbReference type="Proteomes" id="UP000001940"/>
    </source>
</evidence>
<proteinExistence type="predicted"/>
<dbReference type="InParanoid" id="O16732"/>
<dbReference type="HOGENOM" id="CLU_313575_0_0_1"/>
<evidence type="ECO:0000313" key="1">
    <source>
        <dbReference type="EMBL" id="CCD61653.2"/>
    </source>
</evidence>
<dbReference type="eggNOG" id="ENOG502TFQH">
    <property type="taxonomic scope" value="Eukaryota"/>
</dbReference>
<dbReference type="AGR" id="WB:WBGene00019589"/>
<keyword evidence="2" id="KW-1185">Reference proteome</keyword>
<dbReference type="Bgee" id="WBGene00019589">
    <property type="expression patterns" value="Expressed in adult organism and 1 other cell type or tissue"/>
</dbReference>
<dbReference type="STRING" id="6239.K09F6.6.1"/>
<dbReference type="OrthoDB" id="5869162at2759"/>
<dbReference type="AlphaFoldDB" id="O16732"/>
<dbReference type="WormBase" id="K09F6.6">
    <property type="protein sequence ID" value="CE52048"/>
    <property type="gene ID" value="WBGene00019589"/>
</dbReference>
<organism evidence="1 2">
    <name type="scientific">Caenorhabditis elegans</name>
    <dbReference type="NCBI Taxonomy" id="6239"/>
    <lineage>
        <taxon>Eukaryota</taxon>
        <taxon>Metazoa</taxon>
        <taxon>Ecdysozoa</taxon>
        <taxon>Nematoda</taxon>
        <taxon>Chromadorea</taxon>
        <taxon>Rhabditida</taxon>
        <taxon>Rhabditina</taxon>
        <taxon>Rhabditomorpha</taxon>
        <taxon>Rhabditoidea</taxon>
        <taxon>Rhabditidae</taxon>
        <taxon>Peloderinae</taxon>
        <taxon>Caenorhabditis</taxon>
    </lineage>
</organism>
<sequence length="587" mass="66943">MTKSNRENINSIVRGKTRKRKHIVLQAVQSRWDISKATERRFSLSLMSSCKESFIKKNIRNEREEGPASSCDGFADRVEKIPESIENLKNFNECDAFDRNEAVNYIAGVVASNQLSHSLVADIFTICKLLRKFPSIQRYEVFNTIDLWIDHDKRLYSFCAVCQSTLNNSKLCTNSECQRFSMCQKNVSESKTIVTFSIRSQMKDLLNSGALDKKLEISALSQPSLCSSISETPKYLHTKKESENKYPDLKTLFLTLNTDGFSKRGNSRSEIWPVFLATNDVVSDASSNEMHRPQNVMLASLMLTPNCKRQDLLSLLQRMILEIEATTENPIVVVRDGVTHRVRLQLYESVLDMAASQKIHGVPAWNTYSGCSRCDVYGIRARTKNGSKVCWSSEEGSSKLYSSSYMSERLLSSPLPYPWDDGYDTLHNIQEGTMKDMLKQLLSNGYYVGAKISVAEKKLWANALVSASIPSGRSTSLFMDPTSMKHKTGREIQEMYDQSLPTLLICVKRREKWTVLVYLHWLLTRLITDKYLDETICESCERVSAVLRKLVKDAFPLLYTMKLHFLVDHIAQEDSITLLKKLFVSRC</sequence>
<name>O16732_CAEEL</name>
<dbReference type="PANTHER" id="PTHR47645:SF1">
    <property type="entry name" value="C2H2-TYPE DOMAIN-CONTAINING PROTEIN-RELATED"/>
    <property type="match status" value="1"/>
</dbReference>
<dbReference type="PANTHER" id="PTHR47645">
    <property type="entry name" value="PROTEIN CBG08267"/>
    <property type="match status" value="1"/>
</dbReference>
<evidence type="ECO:0000313" key="3">
    <source>
        <dbReference type="WormBase" id="K09F6.6"/>
    </source>
</evidence>
<gene>
    <name evidence="1" type="ORF">CELE_K09F6.6</name>
    <name evidence="1 3" type="ORF">K09F6.6</name>
</gene>
<reference evidence="1 2" key="1">
    <citation type="journal article" date="1998" name="Science">
        <title>Genome sequence of the nematode C. elegans: a platform for investigating biology.</title>
        <authorList>
            <consortium name="The C. elegans sequencing consortium"/>
            <person name="Sulson J.E."/>
            <person name="Waterston R."/>
        </authorList>
    </citation>
    <scope>NUCLEOTIDE SEQUENCE [LARGE SCALE GENOMIC DNA]</scope>
    <source>
        <strain evidence="1 2">Bristol N2</strain>
    </source>
</reference>
<dbReference type="Proteomes" id="UP000001940">
    <property type="component" value="Chromosome II"/>
</dbReference>
<dbReference type="FunCoup" id="O16732">
    <property type="interactions" value="1"/>
</dbReference>